<gene>
    <name evidence="1" type="ORF">Y10_05930</name>
</gene>
<keyword evidence="2" id="KW-1185">Reference proteome</keyword>
<evidence type="ECO:0000313" key="2">
    <source>
        <dbReference type="Proteomes" id="UP001143543"/>
    </source>
</evidence>
<comment type="caution">
    <text evidence="1">The sequence shown here is derived from an EMBL/GenBank/DDBJ whole genome shotgun (WGS) entry which is preliminary data.</text>
</comment>
<dbReference type="Proteomes" id="UP001143543">
    <property type="component" value="Unassembled WGS sequence"/>
</dbReference>
<dbReference type="EMBL" id="BRVO01000001">
    <property type="protein sequence ID" value="GLB48225.1"/>
    <property type="molecule type" value="Genomic_DNA"/>
</dbReference>
<reference evidence="1" key="1">
    <citation type="submission" date="2022-07" db="EMBL/GenBank/DDBJ databases">
        <title>Taxonomy of Novel Oxalotrophic and Methylotrophic Bacteria.</title>
        <authorList>
            <person name="Sahin N."/>
            <person name="Tani A."/>
        </authorList>
    </citation>
    <scope>NUCLEOTIDE SEQUENCE</scope>
    <source>
        <strain evidence="1">Y10</strain>
    </source>
</reference>
<sequence length="103" mass="11640">MFLSFAAKAETTTTTATEHTVAAKTIAKQSESKNAIAILEETSISQSDQQNESQPNFSTDYISKSQNQTFYIPVLNNYTKTALNAFTKKEQLLKVIFPFHFFY</sequence>
<evidence type="ECO:0000313" key="1">
    <source>
        <dbReference type="EMBL" id="GLB48225.1"/>
    </source>
</evidence>
<organism evidence="1 2">
    <name type="scientific">Neptunitalea lumnitzerae</name>
    <dbReference type="NCBI Taxonomy" id="2965509"/>
    <lineage>
        <taxon>Bacteria</taxon>
        <taxon>Pseudomonadati</taxon>
        <taxon>Bacteroidota</taxon>
        <taxon>Flavobacteriia</taxon>
        <taxon>Flavobacteriales</taxon>
        <taxon>Flavobacteriaceae</taxon>
        <taxon>Neptunitalea</taxon>
    </lineage>
</organism>
<dbReference type="RefSeq" id="WP_281763878.1">
    <property type="nucleotide sequence ID" value="NZ_BRVO01000001.1"/>
</dbReference>
<name>A0ABQ5MFP3_9FLAO</name>
<proteinExistence type="predicted"/>
<accession>A0ABQ5MFP3</accession>
<protein>
    <submittedName>
        <fullName evidence="1">Uncharacterized protein</fullName>
    </submittedName>
</protein>